<protein>
    <recommendedName>
        <fullName evidence="2">DUF659 domain-containing protein</fullName>
    </recommendedName>
</protein>
<dbReference type="HOGENOM" id="CLU_024040_2_0_1"/>
<organism evidence="1">
    <name type="scientific">Magallana gigas</name>
    <name type="common">Pacific oyster</name>
    <name type="synonym">Crassostrea gigas</name>
    <dbReference type="NCBI Taxonomy" id="29159"/>
    <lineage>
        <taxon>Eukaryota</taxon>
        <taxon>Metazoa</taxon>
        <taxon>Spiralia</taxon>
        <taxon>Lophotrochozoa</taxon>
        <taxon>Mollusca</taxon>
        <taxon>Bivalvia</taxon>
        <taxon>Autobranchia</taxon>
        <taxon>Pteriomorphia</taxon>
        <taxon>Ostreida</taxon>
        <taxon>Ostreoidea</taxon>
        <taxon>Ostreidae</taxon>
        <taxon>Magallana</taxon>
    </lineage>
</organism>
<reference evidence="1" key="1">
    <citation type="journal article" date="2012" name="Nature">
        <title>The oyster genome reveals stress adaptation and complexity of shell formation.</title>
        <authorList>
            <person name="Zhang G."/>
            <person name="Fang X."/>
            <person name="Guo X."/>
            <person name="Li L."/>
            <person name="Luo R."/>
            <person name="Xu F."/>
            <person name="Yang P."/>
            <person name="Zhang L."/>
            <person name="Wang X."/>
            <person name="Qi H."/>
            <person name="Xiong Z."/>
            <person name="Que H."/>
            <person name="Xie Y."/>
            <person name="Holland P.W."/>
            <person name="Paps J."/>
            <person name="Zhu Y."/>
            <person name="Wu F."/>
            <person name="Chen Y."/>
            <person name="Wang J."/>
            <person name="Peng C."/>
            <person name="Meng J."/>
            <person name="Yang L."/>
            <person name="Liu J."/>
            <person name="Wen B."/>
            <person name="Zhang N."/>
            <person name="Huang Z."/>
            <person name="Zhu Q."/>
            <person name="Feng Y."/>
            <person name="Mount A."/>
            <person name="Hedgecock D."/>
            <person name="Xu Z."/>
            <person name="Liu Y."/>
            <person name="Domazet-Loso T."/>
            <person name="Du Y."/>
            <person name="Sun X."/>
            <person name="Zhang S."/>
            <person name="Liu B."/>
            <person name="Cheng P."/>
            <person name="Jiang X."/>
            <person name="Li J."/>
            <person name="Fan D."/>
            <person name="Wang W."/>
            <person name="Fu W."/>
            <person name="Wang T."/>
            <person name="Wang B."/>
            <person name="Zhang J."/>
            <person name="Peng Z."/>
            <person name="Li Y."/>
            <person name="Li N."/>
            <person name="Wang J."/>
            <person name="Chen M."/>
            <person name="He Y."/>
            <person name="Tan F."/>
            <person name="Song X."/>
            <person name="Zheng Q."/>
            <person name="Huang R."/>
            <person name="Yang H."/>
            <person name="Du X."/>
            <person name="Chen L."/>
            <person name="Yang M."/>
            <person name="Gaffney P.M."/>
            <person name="Wang S."/>
            <person name="Luo L."/>
            <person name="She Z."/>
            <person name="Ming Y."/>
            <person name="Huang W."/>
            <person name="Zhang S."/>
            <person name="Huang B."/>
            <person name="Zhang Y."/>
            <person name="Qu T."/>
            <person name="Ni P."/>
            <person name="Miao G."/>
            <person name="Wang J."/>
            <person name="Wang Q."/>
            <person name="Steinberg C.E."/>
            <person name="Wang H."/>
            <person name="Li N."/>
            <person name="Qian L."/>
            <person name="Zhang G."/>
            <person name="Li Y."/>
            <person name="Yang H."/>
            <person name="Liu X."/>
            <person name="Wang J."/>
            <person name="Yin Y."/>
            <person name="Wang J."/>
        </authorList>
    </citation>
    <scope>NUCLEOTIDE SEQUENCE [LARGE SCALE GENOMIC DNA]</scope>
    <source>
        <strain evidence="1">05x7-T-G4-1.051#20</strain>
    </source>
</reference>
<evidence type="ECO:0000313" key="1">
    <source>
        <dbReference type="EMBL" id="EKC39617.1"/>
    </source>
</evidence>
<dbReference type="PANTHER" id="PTHR31751">
    <property type="entry name" value="SI:CH211-108C17.2-RELATED-RELATED"/>
    <property type="match status" value="1"/>
</dbReference>
<name>K1QRS2_MAGGI</name>
<dbReference type="AlphaFoldDB" id="K1QRS2"/>
<gene>
    <name evidence="1" type="ORF">CGI_10006814</name>
</gene>
<dbReference type="EMBL" id="JH816931">
    <property type="protein sequence ID" value="EKC39617.1"/>
    <property type="molecule type" value="Genomic_DNA"/>
</dbReference>
<accession>K1QRS2</accession>
<proteinExistence type="predicted"/>
<dbReference type="PANTHER" id="PTHR31751:SF7">
    <property type="entry name" value="THAP-TYPE DOMAIN-CONTAINING PROTEIN"/>
    <property type="match status" value="1"/>
</dbReference>
<evidence type="ECO:0008006" key="2">
    <source>
        <dbReference type="Google" id="ProtNLM"/>
    </source>
</evidence>
<dbReference type="InParanoid" id="K1QRS2"/>
<sequence>MLSASILFSGNNFSKIELFARFLKLAFPGQSTFTRLQKRYLVPAVDELWTAKQTTIVEELTHQDLVILGDGRMDSPGHCAQYCTYTVMDNKTKKIISVKTLDKRETEKKSVNLEKAGFLRCLQEIQDKGLTVSEVVTDAHLQIGALMKKDYPDMKHSHDIWHAAKNLGKKLLAAGQDKSCTELQKWSKDVVNHFWYVCKAANNMDEFMVCNVFKKIKL</sequence>